<organism evidence="1 2">
    <name type="scientific">Streptomyces cyaneogriseus subsp. noncyanogenus</name>
    <dbReference type="NCBI Taxonomy" id="477245"/>
    <lineage>
        <taxon>Bacteria</taxon>
        <taxon>Bacillati</taxon>
        <taxon>Actinomycetota</taxon>
        <taxon>Actinomycetes</taxon>
        <taxon>Kitasatosporales</taxon>
        <taxon>Streptomycetaceae</taxon>
        <taxon>Streptomyces</taxon>
    </lineage>
</organism>
<dbReference type="AlphaFoldDB" id="A0A0C5FR17"/>
<dbReference type="EMBL" id="CP010849">
    <property type="protein sequence ID" value="AJP02447.1"/>
    <property type="molecule type" value="Genomic_DNA"/>
</dbReference>
<accession>A0A0C5FR17</accession>
<dbReference type="Proteomes" id="UP000032234">
    <property type="component" value="Chromosome"/>
</dbReference>
<evidence type="ECO:0000313" key="2">
    <source>
        <dbReference type="Proteomes" id="UP000032234"/>
    </source>
</evidence>
<evidence type="ECO:0000313" key="1">
    <source>
        <dbReference type="EMBL" id="AJP02447.1"/>
    </source>
</evidence>
<protein>
    <submittedName>
        <fullName evidence="1">Uncharacterized protein</fullName>
    </submittedName>
</protein>
<dbReference type="KEGG" id="scw:TU94_14130"/>
<keyword evidence="2" id="KW-1185">Reference proteome</keyword>
<dbReference type="PATRIC" id="fig|477245.3.peg.2992"/>
<proteinExistence type="predicted"/>
<dbReference type="HOGENOM" id="CLU_2262162_0_0_11"/>
<gene>
    <name evidence="1" type="ORF">TU94_14130</name>
</gene>
<sequence length="103" mass="11178">MIFAPVLLLAGCTSADDVYWDAFSTGEEVAGSYQVPSQPADCSGKEGAEAITCGAGWNSPTQFWIDDECGSRMPDTSERRVWMEGCRDGANDSPNYEQYGPRP</sequence>
<name>A0A0C5FR17_9ACTN</name>
<reference evidence="1 2" key="1">
    <citation type="submission" date="2015-02" db="EMBL/GenBank/DDBJ databases">
        <title>Genome sequence of thermotolerant Streptomyces cyaneogriseus subsp. Noncyanogenus NMWT1, the producer of nematocidal antibiotics nemadectin.</title>
        <authorList>
            <person name="Wang H."/>
            <person name="Li C."/>
            <person name="Xiang W."/>
            <person name="Wang X."/>
        </authorList>
    </citation>
    <scope>NUCLEOTIDE SEQUENCE [LARGE SCALE GENOMIC DNA]</scope>
    <source>
        <strain evidence="1 2">NMWT 1</strain>
    </source>
</reference>